<dbReference type="Proteomes" id="UP000403538">
    <property type="component" value="Unassembled WGS sequence"/>
</dbReference>
<dbReference type="PANTHER" id="PTHR43355:SF2">
    <property type="entry name" value="FLAVIN REDUCTASE (NADPH)"/>
    <property type="match status" value="1"/>
</dbReference>
<feature type="domain" description="NAD(P)-binding" evidence="1">
    <location>
        <begin position="8"/>
        <end position="191"/>
    </location>
</feature>
<organism evidence="2 3">
    <name type="scientific">Streptococcus anginosus</name>
    <dbReference type="NCBI Taxonomy" id="1328"/>
    <lineage>
        <taxon>Bacteria</taxon>
        <taxon>Bacillati</taxon>
        <taxon>Bacillota</taxon>
        <taxon>Bacilli</taxon>
        <taxon>Lactobacillales</taxon>
        <taxon>Streptococcaceae</taxon>
        <taxon>Streptococcus</taxon>
        <taxon>Streptococcus anginosus group</taxon>
    </lineage>
</organism>
<evidence type="ECO:0000259" key="1">
    <source>
        <dbReference type="Pfam" id="PF13460"/>
    </source>
</evidence>
<evidence type="ECO:0000313" key="2">
    <source>
        <dbReference type="EMBL" id="VTS39194.1"/>
    </source>
</evidence>
<dbReference type="InterPro" id="IPR036291">
    <property type="entry name" value="NAD(P)-bd_dom_sf"/>
</dbReference>
<reference evidence="2 3" key="1">
    <citation type="submission" date="2019-05" db="EMBL/GenBank/DDBJ databases">
        <authorList>
            <consortium name="Pathogen Informatics"/>
        </authorList>
    </citation>
    <scope>NUCLEOTIDE SEQUENCE [LARGE SCALE GENOMIC DNA]</scope>
    <source>
        <strain evidence="2 3">NCTC11062</strain>
    </source>
</reference>
<proteinExistence type="predicted"/>
<sequence length="209" mass="22885">MKIAVVAANGKAGQLIVEEAVKRGHDVTAIVRSENKTQAQHLLKKDLFDLTKEDLVGYDVVATAFGAWTAETLPLHSKSIEHFNDLLAGTNTRFLVVGGAGSLYVDKEKKVRLVDTAEFPAEYKPLASAQADELDLLRTKKDLNWTFVSPAAEFIPDGAHTGEYILAGDFFTVNEAGESKISYADYAIAFVDEIEFGKHIQERISVLGK</sequence>
<dbReference type="RefSeq" id="WP_126407439.1">
    <property type="nucleotide sequence ID" value="NZ_CABEID010000001.1"/>
</dbReference>
<dbReference type="InterPro" id="IPR016040">
    <property type="entry name" value="NAD(P)-bd_dom"/>
</dbReference>
<evidence type="ECO:0000313" key="3">
    <source>
        <dbReference type="Proteomes" id="UP000403538"/>
    </source>
</evidence>
<dbReference type="CDD" id="cd05244">
    <property type="entry name" value="BVR-B_like_SDR_a"/>
    <property type="match status" value="1"/>
</dbReference>
<dbReference type="EMBL" id="CABEID010000001">
    <property type="protein sequence ID" value="VTS39194.1"/>
    <property type="molecule type" value="Genomic_DNA"/>
</dbReference>
<dbReference type="Pfam" id="PF13460">
    <property type="entry name" value="NAD_binding_10"/>
    <property type="match status" value="1"/>
</dbReference>
<accession>A0A4U9ZIB3</accession>
<dbReference type="SUPFAM" id="SSF51735">
    <property type="entry name" value="NAD(P)-binding Rossmann-fold domains"/>
    <property type="match status" value="1"/>
</dbReference>
<dbReference type="InterPro" id="IPR051606">
    <property type="entry name" value="Polyketide_Oxido-like"/>
</dbReference>
<name>A0A4U9ZIB3_STRAP</name>
<dbReference type="PANTHER" id="PTHR43355">
    <property type="entry name" value="FLAVIN REDUCTASE (NADPH)"/>
    <property type="match status" value="1"/>
</dbReference>
<dbReference type="AlphaFoldDB" id="A0A4U9ZIB3"/>
<dbReference type="Gene3D" id="3.40.50.720">
    <property type="entry name" value="NAD(P)-binding Rossmann-like Domain"/>
    <property type="match status" value="1"/>
</dbReference>
<dbReference type="GO" id="GO:0016646">
    <property type="term" value="F:oxidoreductase activity, acting on the CH-NH group of donors, NAD or NADP as acceptor"/>
    <property type="evidence" value="ECO:0007669"/>
    <property type="project" value="TreeGrafter"/>
</dbReference>
<gene>
    <name evidence="2" type="ORF">NCTC11062_01308</name>
</gene>
<protein>
    <submittedName>
        <fullName evidence="2">YwnB</fullName>
    </submittedName>
</protein>